<accession>A0A7G2E9R3</accession>
<reference evidence="2 3" key="1">
    <citation type="submission" date="2020-09" db="EMBL/GenBank/DDBJ databases">
        <authorList>
            <person name="Ashkenazy H."/>
        </authorList>
    </citation>
    <scope>NUCLEOTIDE SEQUENCE [LARGE SCALE GENOMIC DNA]</scope>
    <source>
        <strain evidence="3">cv. Cdm-0</strain>
    </source>
</reference>
<name>A0A7G2E9R3_ARATH</name>
<proteinExistence type="predicted"/>
<feature type="region of interest" description="Disordered" evidence="1">
    <location>
        <begin position="38"/>
        <end position="99"/>
    </location>
</feature>
<protein>
    <submittedName>
        <fullName evidence="2">(thale cress) hypothetical protein</fullName>
    </submittedName>
</protein>
<gene>
    <name evidence="2" type="ORF">AT9943_LOCUS6610</name>
</gene>
<sequence length="99" mass="11136">MDAHHEAVEDFQDLEPCRYSTYYGEMETNNGVNRDYVREDVTADRGKRKREDTIEEDEEYEPSKMVIREAGESSGCSGETVQPNDVGRGAVGPEPPLPP</sequence>
<evidence type="ECO:0000256" key="1">
    <source>
        <dbReference type="SAM" id="MobiDB-lite"/>
    </source>
</evidence>
<dbReference type="EMBL" id="LR881467">
    <property type="protein sequence ID" value="CAD5318375.1"/>
    <property type="molecule type" value="Genomic_DNA"/>
</dbReference>
<feature type="compositionally biased region" description="Polar residues" evidence="1">
    <location>
        <begin position="74"/>
        <end position="83"/>
    </location>
</feature>
<dbReference type="Proteomes" id="UP000516314">
    <property type="component" value="Chromosome 2"/>
</dbReference>
<evidence type="ECO:0000313" key="2">
    <source>
        <dbReference type="EMBL" id="CAD5318375.1"/>
    </source>
</evidence>
<dbReference type="AlphaFoldDB" id="A0A7G2E9R3"/>
<feature type="compositionally biased region" description="Basic and acidic residues" evidence="1">
    <location>
        <begin position="38"/>
        <end position="52"/>
    </location>
</feature>
<evidence type="ECO:0000313" key="3">
    <source>
        <dbReference type="Proteomes" id="UP000516314"/>
    </source>
</evidence>
<organism evidence="2 3">
    <name type="scientific">Arabidopsis thaliana</name>
    <name type="common">Mouse-ear cress</name>
    <dbReference type="NCBI Taxonomy" id="3702"/>
    <lineage>
        <taxon>Eukaryota</taxon>
        <taxon>Viridiplantae</taxon>
        <taxon>Streptophyta</taxon>
        <taxon>Embryophyta</taxon>
        <taxon>Tracheophyta</taxon>
        <taxon>Spermatophyta</taxon>
        <taxon>Magnoliopsida</taxon>
        <taxon>eudicotyledons</taxon>
        <taxon>Gunneridae</taxon>
        <taxon>Pentapetalae</taxon>
        <taxon>rosids</taxon>
        <taxon>malvids</taxon>
        <taxon>Brassicales</taxon>
        <taxon>Brassicaceae</taxon>
        <taxon>Camelineae</taxon>
        <taxon>Arabidopsis</taxon>
    </lineage>
</organism>